<dbReference type="UniPathway" id="UPA00886"/>
<evidence type="ECO:0000259" key="12">
    <source>
        <dbReference type="PROSITE" id="PS50800"/>
    </source>
</evidence>
<feature type="domain" description="SAP" evidence="12">
    <location>
        <begin position="12"/>
        <end position="46"/>
    </location>
</feature>
<dbReference type="PROSITE" id="PS51044">
    <property type="entry name" value="ZF_SP_RING"/>
    <property type="match status" value="1"/>
</dbReference>
<comment type="similarity">
    <text evidence="3">Belongs to the PIAS family.</text>
</comment>
<dbReference type="Gene3D" id="2.60.120.780">
    <property type="entry name" value="PINIT domain"/>
    <property type="match status" value="1"/>
</dbReference>
<evidence type="ECO:0000256" key="11">
    <source>
        <dbReference type="SAM" id="MobiDB-lite"/>
    </source>
</evidence>
<evidence type="ECO:0000256" key="5">
    <source>
        <dbReference type="ARBA" id="ARBA00022723"/>
    </source>
</evidence>
<gene>
    <name evidence="15" type="primary">Pias1</name>
    <name evidence="15" type="ORF">E2C01_017387</name>
</gene>
<organism evidence="15 16">
    <name type="scientific">Portunus trituberculatus</name>
    <name type="common">Swimming crab</name>
    <name type="synonym">Neptunus trituberculatus</name>
    <dbReference type="NCBI Taxonomy" id="210409"/>
    <lineage>
        <taxon>Eukaryota</taxon>
        <taxon>Metazoa</taxon>
        <taxon>Ecdysozoa</taxon>
        <taxon>Arthropoda</taxon>
        <taxon>Crustacea</taxon>
        <taxon>Multicrustacea</taxon>
        <taxon>Malacostraca</taxon>
        <taxon>Eumalacostraca</taxon>
        <taxon>Eucarida</taxon>
        <taxon>Decapoda</taxon>
        <taxon>Pleocyemata</taxon>
        <taxon>Brachyura</taxon>
        <taxon>Eubrachyura</taxon>
        <taxon>Portunoidea</taxon>
        <taxon>Portunidae</taxon>
        <taxon>Portuninae</taxon>
        <taxon>Portunus</taxon>
    </lineage>
</organism>
<dbReference type="InterPro" id="IPR023321">
    <property type="entry name" value="PINIT"/>
</dbReference>
<dbReference type="FunFam" id="1.10.720.30:FF:000001">
    <property type="entry name" value="E3 SUMO-protein ligase PIAS2 isoform 1"/>
    <property type="match status" value="1"/>
</dbReference>
<feature type="compositionally biased region" description="Low complexity" evidence="11">
    <location>
        <begin position="591"/>
        <end position="614"/>
    </location>
</feature>
<proteinExistence type="inferred from homology"/>
<dbReference type="CDD" id="cd16790">
    <property type="entry name" value="SP-RING_PIAS"/>
    <property type="match status" value="1"/>
</dbReference>
<dbReference type="PROSITE" id="PS50800">
    <property type="entry name" value="SAP"/>
    <property type="match status" value="1"/>
</dbReference>
<sequence>MAEAEDQLRRMVMTFRVSELQMLLGYAGKNKTGRKNELQSRAMDIVRLRNPAIQAKIKELYKSIQLEMMSFGDRSQAAAGGPAGILPAQKVPLGLNSIASYTQSASVGGIGGVTSTLASSRYSTNSQVVASGISSAGGYSSISANSHNSTYPINPDVKLKKLPFYDILGELLKPSSLAPQNSGRYQESTFAFSLTPHQANKIANSRDLRPGKQDYTVQVQMRFCLLETTCEQEDNFPPNIAVKINDKMCPLPTPIPTNKPGVEPKRPSRPVNVTALCRISPTVTNRIQVSWASEYGRCYVISVYLVQKLNSDDLLQRLKNRGAKIADFTRSLIKQKLQEDADCEIATTSLRCSLMCPLGKMRMMLPCRASTCDHLQCFDASLYLQMNERKPTWTCPVCDKTALYDCLVIDGYFQEVLQLNSSCNEVTLHKDGNWTPLMPKKEQKEPEVEKRKPEVAVETLSDDSDDYSTEQDDAAIVEEVSTKKKAVDPEIITLSDSDDNDEDTAPPPSKRSNTGHNSASSSSGASGSGAAGSTTPHGSEGTKSNDSWCVGEVDPGKRLVFRKSLSCKYPVHWNLHTLVYSATSSNGTSGLLTPAGGSSGGPAFSPPSSGSVSPQIICLDSPASSPSPPPRRPNQGSSPLPAGVSVTPVVSSSSSTPTPTSTEVRQVINVTSRSPPPASITTAAPSTTCTTVSTSATTPTTNSSSESPVPHTTITLLPTSSSSGSISSTNTNAAASFLSPNPQDPLAASSTFNMQSTSSAAAAAAAAAVAVANLTPGPYPLPPALQNLFNPLGIIPPTTVSGTLPFRPQDRYM</sequence>
<comment type="subcellular location">
    <subcellularLocation>
        <location evidence="1">Nucleus</location>
    </subcellularLocation>
</comment>
<comment type="caution">
    <text evidence="15">The sequence shown here is derived from an EMBL/GenBank/DDBJ whole genome shotgun (WGS) entry which is preliminary data.</text>
</comment>
<evidence type="ECO:0000256" key="9">
    <source>
        <dbReference type="ARBA" id="ARBA00023242"/>
    </source>
</evidence>
<dbReference type="GO" id="GO:0008270">
    <property type="term" value="F:zinc ion binding"/>
    <property type="evidence" value="ECO:0007669"/>
    <property type="project" value="UniProtKB-KW"/>
</dbReference>
<dbReference type="SMART" id="SM00513">
    <property type="entry name" value="SAP"/>
    <property type="match status" value="1"/>
</dbReference>
<dbReference type="GO" id="GO:0000785">
    <property type="term" value="C:chromatin"/>
    <property type="evidence" value="ECO:0007669"/>
    <property type="project" value="TreeGrafter"/>
</dbReference>
<keyword evidence="6 10" id="KW-0863">Zinc-finger</keyword>
<dbReference type="Proteomes" id="UP000324222">
    <property type="component" value="Unassembled WGS sequence"/>
</dbReference>
<dbReference type="PANTHER" id="PTHR10782">
    <property type="entry name" value="ZINC FINGER MIZ DOMAIN-CONTAINING PROTEIN"/>
    <property type="match status" value="1"/>
</dbReference>
<dbReference type="FunFam" id="2.60.120.780:FF:000001">
    <property type="entry name" value="E3 SUMO-protein ligase PIAS2 isoform X1"/>
    <property type="match status" value="1"/>
</dbReference>
<feature type="compositionally biased region" description="Low complexity" evidence="11">
    <location>
        <begin position="633"/>
        <end position="662"/>
    </location>
</feature>
<evidence type="ECO:0000256" key="8">
    <source>
        <dbReference type="ARBA" id="ARBA00022833"/>
    </source>
</evidence>
<evidence type="ECO:0000256" key="10">
    <source>
        <dbReference type="PROSITE-ProRule" id="PRU00452"/>
    </source>
</evidence>
<keyword evidence="9" id="KW-0539">Nucleus</keyword>
<dbReference type="InterPro" id="IPR004181">
    <property type="entry name" value="Znf_MIZ"/>
</dbReference>
<dbReference type="EMBL" id="VSRR010001314">
    <property type="protein sequence ID" value="MPC24306.1"/>
    <property type="molecule type" value="Genomic_DNA"/>
</dbReference>
<dbReference type="Pfam" id="PF02891">
    <property type="entry name" value="zf-MIZ"/>
    <property type="match status" value="1"/>
</dbReference>
<dbReference type="InterPro" id="IPR013083">
    <property type="entry name" value="Znf_RING/FYVE/PHD"/>
</dbReference>
<keyword evidence="16" id="KW-1185">Reference proteome</keyword>
<evidence type="ECO:0000256" key="1">
    <source>
        <dbReference type="ARBA" id="ARBA00004123"/>
    </source>
</evidence>
<feature type="region of interest" description="Disordered" evidence="11">
    <location>
        <begin position="591"/>
        <end position="727"/>
    </location>
</feature>
<evidence type="ECO:0000256" key="4">
    <source>
        <dbReference type="ARBA" id="ARBA00022679"/>
    </source>
</evidence>
<evidence type="ECO:0000259" key="13">
    <source>
        <dbReference type="PROSITE" id="PS51044"/>
    </source>
</evidence>
<feature type="domain" description="SP-RING-type" evidence="13">
    <location>
        <begin position="341"/>
        <end position="422"/>
    </location>
</feature>
<feature type="compositionally biased region" description="Acidic residues" evidence="11">
    <location>
        <begin position="460"/>
        <end position="470"/>
    </location>
</feature>
<evidence type="ECO:0000259" key="14">
    <source>
        <dbReference type="PROSITE" id="PS51466"/>
    </source>
</evidence>
<dbReference type="InterPro" id="IPR036361">
    <property type="entry name" value="SAP_dom_sf"/>
</dbReference>
<dbReference type="Pfam" id="PF14324">
    <property type="entry name" value="PINIT"/>
    <property type="match status" value="1"/>
</dbReference>
<keyword evidence="5" id="KW-0479">Metal-binding</keyword>
<evidence type="ECO:0000256" key="3">
    <source>
        <dbReference type="ARBA" id="ARBA00005383"/>
    </source>
</evidence>
<dbReference type="GO" id="GO:0061665">
    <property type="term" value="F:SUMO ligase activity"/>
    <property type="evidence" value="ECO:0007669"/>
    <property type="project" value="TreeGrafter"/>
</dbReference>
<dbReference type="GO" id="GO:0006357">
    <property type="term" value="P:regulation of transcription by RNA polymerase II"/>
    <property type="evidence" value="ECO:0007669"/>
    <property type="project" value="TreeGrafter"/>
</dbReference>
<reference evidence="15 16" key="1">
    <citation type="submission" date="2019-05" db="EMBL/GenBank/DDBJ databases">
        <title>Another draft genome of Portunus trituberculatus and its Hox gene families provides insights of decapod evolution.</title>
        <authorList>
            <person name="Jeong J.-H."/>
            <person name="Song I."/>
            <person name="Kim S."/>
            <person name="Choi T."/>
            <person name="Kim D."/>
            <person name="Ryu S."/>
            <person name="Kim W."/>
        </authorList>
    </citation>
    <scope>NUCLEOTIDE SEQUENCE [LARGE SCALE GENOMIC DNA]</scope>
    <source>
        <tissue evidence="15">Muscle</tissue>
    </source>
</reference>
<keyword evidence="7" id="KW-0833">Ubl conjugation pathway</keyword>
<dbReference type="GO" id="GO:0016925">
    <property type="term" value="P:protein sumoylation"/>
    <property type="evidence" value="ECO:0007669"/>
    <property type="project" value="UniProtKB-UniPathway"/>
</dbReference>
<dbReference type="InterPro" id="IPR003034">
    <property type="entry name" value="SAP_dom"/>
</dbReference>
<dbReference type="AlphaFoldDB" id="A0A5B7DTN5"/>
<dbReference type="InterPro" id="IPR038654">
    <property type="entry name" value="PINIT_sf"/>
</dbReference>
<dbReference type="GO" id="GO:0005634">
    <property type="term" value="C:nucleus"/>
    <property type="evidence" value="ECO:0007669"/>
    <property type="project" value="UniProtKB-SubCell"/>
</dbReference>
<comment type="pathway">
    <text evidence="2">Protein modification; protein sumoylation.</text>
</comment>
<dbReference type="SUPFAM" id="SSF68906">
    <property type="entry name" value="SAP domain"/>
    <property type="match status" value="1"/>
</dbReference>
<dbReference type="OrthoDB" id="10263264at2759"/>
<feature type="region of interest" description="Disordered" evidence="11">
    <location>
        <begin position="487"/>
        <end position="551"/>
    </location>
</feature>
<feature type="compositionally biased region" description="Basic and acidic residues" evidence="11">
    <location>
        <begin position="439"/>
        <end position="455"/>
    </location>
</feature>
<accession>A0A5B7DTN5</accession>
<feature type="region of interest" description="Disordered" evidence="11">
    <location>
        <begin position="431"/>
        <end position="470"/>
    </location>
</feature>
<name>A0A5B7DTN5_PORTR</name>
<dbReference type="GO" id="GO:0016874">
    <property type="term" value="F:ligase activity"/>
    <property type="evidence" value="ECO:0007669"/>
    <property type="project" value="UniProtKB-KW"/>
</dbReference>
<dbReference type="FunFam" id="3.30.40.10:FF:000247">
    <property type="entry name" value="Uncharacterized protein, isoform B"/>
    <property type="match status" value="1"/>
</dbReference>
<feature type="compositionally biased region" description="Low complexity" evidence="11">
    <location>
        <begin position="679"/>
        <end position="727"/>
    </location>
</feature>
<evidence type="ECO:0000256" key="7">
    <source>
        <dbReference type="ARBA" id="ARBA00022786"/>
    </source>
</evidence>
<dbReference type="GO" id="GO:0003712">
    <property type="term" value="F:transcription coregulator activity"/>
    <property type="evidence" value="ECO:0007669"/>
    <property type="project" value="TreeGrafter"/>
</dbReference>
<dbReference type="Gene3D" id="1.10.720.30">
    <property type="entry name" value="SAP domain"/>
    <property type="match status" value="1"/>
</dbReference>
<evidence type="ECO:0000313" key="16">
    <source>
        <dbReference type="Proteomes" id="UP000324222"/>
    </source>
</evidence>
<evidence type="ECO:0000313" key="15">
    <source>
        <dbReference type="EMBL" id="MPC24306.1"/>
    </source>
</evidence>
<keyword evidence="15" id="KW-0436">Ligase</keyword>
<dbReference type="PROSITE" id="PS51466">
    <property type="entry name" value="PINIT"/>
    <property type="match status" value="1"/>
</dbReference>
<feature type="domain" description="PINIT" evidence="14">
    <location>
        <begin position="143"/>
        <end position="309"/>
    </location>
</feature>
<dbReference type="PANTHER" id="PTHR10782:SF94">
    <property type="entry name" value="SUPPRESSOR OF VARIEGATION 2-10, ISOFORM I"/>
    <property type="match status" value="1"/>
</dbReference>
<keyword evidence="8" id="KW-0862">Zinc</keyword>
<feature type="compositionally biased region" description="Polar residues" evidence="11">
    <location>
        <begin position="534"/>
        <end position="547"/>
    </location>
</feature>
<evidence type="ECO:0000256" key="2">
    <source>
        <dbReference type="ARBA" id="ARBA00004718"/>
    </source>
</evidence>
<protein>
    <submittedName>
        <fullName evidence="15">E3 SUMO-protein ligase PIAS1</fullName>
    </submittedName>
</protein>
<dbReference type="GO" id="GO:0097240">
    <property type="term" value="P:chromosome attachment to the nuclear envelope"/>
    <property type="evidence" value="ECO:0007669"/>
    <property type="project" value="UniProtKB-ARBA"/>
</dbReference>
<dbReference type="Gene3D" id="3.30.40.10">
    <property type="entry name" value="Zinc/RING finger domain, C3HC4 (zinc finger)"/>
    <property type="match status" value="1"/>
</dbReference>
<evidence type="ECO:0000256" key="6">
    <source>
        <dbReference type="ARBA" id="ARBA00022771"/>
    </source>
</evidence>
<keyword evidence="4" id="KW-0808">Transferase</keyword>